<evidence type="ECO:0000313" key="3">
    <source>
        <dbReference type="Proteomes" id="UP000195141"/>
    </source>
</evidence>
<dbReference type="Proteomes" id="UP000195141">
    <property type="component" value="Chromosome"/>
</dbReference>
<name>A0AAQ3VXK5_9ENTE</name>
<proteinExistence type="predicted"/>
<reference evidence="2" key="1">
    <citation type="submission" date="2017-05" db="EMBL/GenBank/DDBJ databases">
        <authorList>
            <consortium name="The Broad Institute Genomics Platform"/>
            <consortium name="The Broad Institute Genomic Center for Infectious Diseases"/>
            <person name="Earl A."/>
            <person name="Manson A."/>
            <person name="Schwartman J."/>
            <person name="Gilmore M."/>
            <person name="Abouelleil A."/>
            <person name="Cao P."/>
            <person name="Chapman S."/>
            <person name="Cusick C."/>
            <person name="Shea T."/>
            <person name="Young S."/>
            <person name="Neafsey D."/>
            <person name="Nusbaum C."/>
            <person name="Birren B."/>
        </authorList>
    </citation>
    <scope>NUCLEOTIDE SEQUENCE</scope>
    <source>
        <strain evidence="2">9E7_DIV0242</strain>
    </source>
</reference>
<sequence length="84" mass="9519">MKEKKLWFSLIGVLVLGKLTYGLISFGYSIYWGGALAGTYEYGLPLLFVGWIPLVIGIGLIPVTIVWLVLIIRKIIKSHYYQSR</sequence>
<protein>
    <submittedName>
        <fullName evidence="2">Uncharacterized protein</fullName>
    </submittedName>
</protein>
<keyword evidence="1" id="KW-0812">Transmembrane</keyword>
<dbReference type="AlphaFoldDB" id="A0AAQ3VXK5"/>
<keyword evidence="1" id="KW-1133">Transmembrane helix</keyword>
<organism evidence="2 3">
    <name type="scientific">Candidatus Enterococcus clewellii</name>
    <dbReference type="NCBI Taxonomy" id="1834193"/>
    <lineage>
        <taxon>Bacteria</taxon>
        <taxon>Bacillati</taxon>
        <taxon>Bacillota</taxon>
        <taxon>Bacilli</taxon>
        <taxon>Lactobacillales</taxon>
        <taxon>Enterococcaceae</taxon>
        <taxon>Enterococcus</taxon>
    </lineage>
</organism>
<dbReference type="EMBL" id="CP147247">
    <property type="protein sequence ID" value="WYJ88883.1"/>
    <property type="molecule type" value="Genomic_DNA"/>
</dbReference>
<reference evidence="2" key="2">
    <citation type="submission" date="2024-03" db="EMBL/GenBank/DDBJ databases">
        <title>The Genome Sequence of Enterococcus sp. DIV0242b.</title>
        <authorList>
            <consortium name="The Broad Institute Genomics Platform"/>
            <consortium name="The Broad Institute Microbial Omics Core"/>
            <consortium name="The Broad Institute Genomic Center for Infectious Diseases"/>
            <person name="Earl A."/>
            <person name="Manson A."/>
            <person name="Gilmore M."/>
            <person name="Schwartman J."/>
            <person name="Shea T."/>
            <person name="Abouelleil A."/>
            <person name="Cao P."/>
            <person name="Chapman S."/>
            <person name="Cusick C."/>
            <person name="Young S."/>
            <person name="Neafsey D."/>
            <person name="Nusbaum C."/>
            <person name="Birren B."/>
        </authorList>
    </citation>
    <scope>NUCLEOTIDE SEQUENCE</scope>
    <source>
        <strain evidence="2">9E7_DIV0242</strain>
    </source>
</reference>
<keyword evidence="1" id="KW-0472">Membrane</keyword>
<feature type="transmembrane region" description="Helical" evidence="1">
    <location>
        <begin position="46"/>
        <end position="72"/>
    </location>
</feature>
<gene>
    <name evidence="2" type="ORF">A5888_000602</name>
</gene>
<dbReference type="RefSeq" id="WP_339101905.1">
    <property type="nucleotide sequence ID" value="NZ_CP147247.1"/>
</dbReference>
<evidence type="ECO:0000313" key="2">
    <source>
        <dbReference type="EMBL" id="WYJ88883.1"/>
    </source>
</evidence>
<accession>A0AAQ3VXK5</accession>
<evidence type="ECO:0000256" key="1">
    <source>
        <dbReference type="SAM" id="Phobius"/>
    </source>
</evidence>
<keyword evidence="3" id="KW-1185">Reference proteome</keyword>